<dbReference type="Proteomes" id="UP000291469">
    <property type="component" value="Chromosome"/>
</dbReference>
<protein>
    <recommendedName>
        <fullName evidence="4">Peptidase U32</fullName>
    </recommendedName>
</protein>
<feature type="compositionally biased region" description="Basic and acidic residues" evidence="1">
    <location>
        <begin position="7"/>
        <end position="22"/>
    </location>
</feature>
<proteinExistence type="predicted"/>
<dbReference type="InterPro" id="IPR001539">
    <property type="entry name" value="Peptidase_U32"/>
</dbReference>
<dbReference type="KEGG" id="erz:ER308_18820"/>
<gene>
    <name evidence="2" type="ORF">ER308_18820</name>
</gene>
<accession>A0A411YJP4</accession>
<keyword evidence="3" id="KW-1185">Reference proteome</keyword>
<evidence type="ECO:0000313" key="3">
    <source>
        <dbReference type="Proteomes" id="UP000291469"/>
    </source>
</evidence>
<name>A0A411YJP4_9ACTN</name>
<dbReference type="EMBL" id="CP036402">
    <property type="protein sequence ID" value="QBI21417.1"/>
    <property type="molecule type" value="Genomic_DNA"/>
</dbReference>
<dbReference type="OrthoDB" id="244056at2"/>
<reference evidence="2 3" key="1">
    <citation type="submission" date="2019-01" db="EMBL/GenBank/DDBJ databases">
        <title>Egibacter rhizosphaerae EGI 80759T.</title>
        <authorList>
            <person name="Chen D.-D."/>
            <person name="Tian Y."/>
            <person name="Jiao J.-Y."/>
            <person name="Zhang X.-T."/>
            <person name="Zhang Y.-G."/>
            <person name="Zhang Y."/>
            <person name="Xiao M."/>
            <person name="Shu W.-S."/>
            <person name="Li W.-J."/>
        </authorList>
    </citation>
    <scope>NUCLEOTIDE SEQUENCE [LARGE SCALE GENOMIC DNA]</scope>
    <source>
        <strain evidence="2 3">EGI 80759</strain>
    </source>
</reference>
<dbReference type="AlphaFoldDB" id="A0A411YJP4"/>
<evidence type="ECO:0000256" key="1">
    <source>
        <dbReference type="SAM" id="MobiDB-lite"/>
    </source>
</evidence>
<evidence type="ECO:0000313" key="2">
    <source>
        <dbReference type="EMBL" id="QBI21417.1"/>
    </source>
</evidence>
<sequence>MWKAVRGRLDGRRSALEKERRSRVEDVGDTVAALGLPVGDPAAAGTSPRTFDDGAQYRVEIPSVEGPEALQAVIDTADEYRVPVHRVSQGSGIMLQTDAEIDRMVALGRQNGIEVCLFVGPRASWDVGAQARADTGMVVGGSLRGADQLAFGVEDVRRGCELGLRSVLVGDLGQLWVLNELRSRGALPADLVLKTSVTLPAANPATARVLEGLGATTINLPVDLSVAQIAAIREAVTVPLDMYIEAADDFGGSVRYYELPEIVRVAAPVYLKFTVRNAPGLYPAGGHLRELVLSTARERVRRAAIGLGTLERAAARPFPRQDGTPPTERSA</sequence>
<organism evidence="2 3">
    <name type="scientific">Egibacter rhizosphaerae</name>
    <dbReference type="NCBI Taxonomy" id="1670831"/>
    <lineage>
        <taxon>Bacteria</taxon>
        <taxon>Bacillati</taxon>
        <taxon>Actinomycetota</taxon>
        <taxon>Nitriliruptoria</taxon>
        <taxon>Egibacterales</taxon>
        <taxon>Egibacteraceae</taxon>
        <taxon>Egibacter</taxon>
    </lineage>
</organism>
<dbReference type="Pfam" id="PF01136">
    <property type="entry name" value="Peptidase_U32"/>
    <property type="match status" value="1"/>
</dbReference>
<evidence type="ECO:0008006" key="4">
    <source>
        <dbReference type="Google" id="ProtNLM"/>
    </source>
</evidence>
<feature type="region of interest" description="Disordered" evidence="1">
    <location>
        <begin position="1"/>
        <end position="22"/>
    </location>
</feature>